<accession>A0ABR8MTG8</accession>
<dbReference type="EMBL" id="JACXZA010000001">
    <property type="protein sequence ID" value="MBD3918366.1"/>
    <property type="molecule type" value="Genomic_DNA"/>
</dbReference>
<dbReference type="Proteomes" id="UP000609346">
    <property type="component" value="Unassembled WGS sequence"/>
</dbReference>
<gene>
    <name evidence="1" type="ORF">H8B09_06330</name>
</gene>
<name>A0ABR8MTG8_9BACL</name>
<dbReference type="RefSeq" id="WP_191202561.1">
    <property type="nucleotide sequence ID" value="NZ_JACXZA010000001.1"/>
</dbReference>
<keyword evidence="2" id="KW-1185">Reference proteome</keyword>
<reference evidence="1 2" key="1">
    <citation type="submission" date="2020-09" db="EMBL/GenBank/DDBJ databases">
        <title>Paenibacillus sp. strain PR3 16S rRNA gene Genome sequencing and assembly.</title>
        <authorList>
            <person name="Kim J."/>
        </authorList>
    </citation>
    <scope>NUCLEOTIDE SEQUENCE [LARGE SCALE GENOMIC DNA]</scope>
    <source>
        <strain evidence="1 2">PR3</strain>
    </source>
</reference>
<comment type="caution">
    <text evidence="1">The sequence shown here is derived from an EMBL/GenBank/DDBJ whole genome shotgun (WGS) entry which is preliminary data.</text>
</comment>
<evidence type="ECO:0000313" key="2">
    <source>
        <dbReference type="Proteomes" id="UP000609346"/>
    </source>
</evidence>
<organism evidence="1 2">
    <name type="scientific">Paenibacillus terricola</name>
    <dbReference type="NCBI Taxonomy" id="2763503"/>
    <lineage>
        <taxon>Bacteria</taxon>
        <taxon>Bacillati</taxon>
        <taxon>Bacillota</taxon>
        <taxon>Bacilli</taxon>
        <taxon>Bacillales</taxon>
        <taxon>Paenibacillaceae</taxon>
        <taxon>Paenibacillus</taxon>
    </lineage>
</organism>
<sequence length="207" mass="24134">MSWLQGGPFLELSFIFHEPTIIENVISKLNNIDVKIEVHNSPEYIQQFYEGYPFDEDDPHSKMIHRIEINLTVHTTRQRRALLFVEKISSELLSFSMSFFGAKEDASEWKQPGIRDEEIDEFICLLISLYRTLNFSVGGLAIEEDMIGLFDVNEAWPNEKYNFANLTFKNKLHKFYAILINQSLNEKLPEGQCILDNSCMLYRNALN</sequence>
<protein>
    <submittedName>
        <fullName evidence="1">Uncharacterized protein</fullName>
    </submittedName>
</protein>
<proteinExistence type="predicted"/>
<evidence type="ECO:0000313" key="1">
    <source>
        <dbReference type="EMBL" id="MBD3918366.1"/>
    </source>
</evidence>